<dbReference type="AlphaFoldDB" id="A0A926KXK5"/>
<protein>
    <submittedName>
        <fullName evidence="7">Response regulator</fullName>
    </submittedName>
</protein>
<dbReference type="PROSITE" id="PS00041">
    <property type="entry name" value="HTH_ARAC_FAMILY_1"/>
    <property type="match status" value="1"/>
</dbReference>
<dbReference type="InterPro" id="IPR009057">
    <property type="entry name" value="Homeodomain-like_sf"/>
</dbReference>
<keyword evidence="1" id="KW-0805">Transcription regulation</keyword>
<dbReference type="Gene3D" id="1.10.10.60">
    <property type="entry name" value="Homeodomain-like"/>
    <property type="match status" value="2"/>
</dbReference>
<sequence>MYKVFLVDDEELVIKSLKASVNWNEYGFEVAGYALSSAEAFEAISSIKPDIVFTDIRMPGMSGLELIKNLKDTFSRALFIVVSGYAEFAFAQKAINYGAFGYCLKPFDDAEIIGYLKKAKVILEDRETSIATDILDFIEENNEQAREGLRKALILSGIDMESANGMKAVVSIGKDKLKLYGLRGCIALRIGFGKYAYLVQNSPENSLFFNTREAEANGTKGIGTSSVIYKVDQIKEAIHAAEINAYCYFTTGKECRLSDEAADLPEKDYSIKKLVEATRNSDMVVIYDSLDEMGALFANGQLHMKHALIAYNQILSFAHNSEEELYEDYIYSYDQLTSLFSTVQDMLLFLKGLLTEKLKTKNEWKPLHVRNRTFNAIYKYVNENYCNDISIPDISKRFNVNANYISQLFKKELGTTFTEYMAKLRIDYACQLLTTTDLPMNEIAEKAGYNDYFYFSRIFKRMMGNTPSSYRAGR</sequence>
<dbReference type="SUPFAM" id="SSF46689">
    <property type="entry name" value="Homeodomain-like"/>
    <property type="match status" value="2"/>
</dbReference>
<evidence type="ECO:0000259" key="6">
    <source>
        <dbReference type="PROSITE" id="PS50110"/>
    </source>
</evidence>
<reference evidence="7" key="1">
    <citation type="submission" date="2020-09" db="EMBL/GenBank/DDBJ databases">
        <title>Draft Genome Sequence of Paenibacillus sp. WST5.</title>
        <authorList>
            <person name="Bao Z."/>
        </authorList>
    </citation>
    <scope>NUCLEOTIDE SEQUENCE</scope>
    <source>
        <strain evidence="7">WST5</strain>
    </source>
</reference>
<dbReference type="EMBL" id="JACVVD010000015">
    <property type="protein sequence ID" value="MBD0384098.1"/>
    <property type="molecule type" value="Genomic_DNA"/>
</dbReference>
<dbReference type="SMART" id="SM00448">
    <property type="entry name" value="REC"/>
    <property type="match status" value="1"/>
</dbReference>
<dbReference type="PROSITE" id="PS50110">
    <property type="entry name" value="RESPONSE_REGULATORY"/>
    <property type="match status" value="1"/>
</dbReference>
<dbReference type="CDD" id="cd17536">
    <property type="entry name" value="REC_YesN-like"/>
    <property type="match status" value="1"/>
</dbReference>
<dbReference type="SMART" id="SM00342">
    <property type="entry name" value="HTH_ARAC"/>
    <property type="match status" value="1"/>
</dbReference>
<feature type="domain" description="HTH araC/xylS-type" evidence="5">
    <location>
        <begin position="375"/>
        <end position="473"/>
    </location>
</feature>
<dbReference type="Pfam" id="PF00072">
    <property type="entry name" value="Response_reg"/>
    <property type="match status" value="1"/>
</dbReference>
<accession>A0A926KXK5</accession>
<evidence type="ECO:0000313" key="7">
    <source>
        <dbReference type="EMBL" id="MBD0384098.1"/>
    </source>
</evidence>
<evidence type="ECO:0000259" key="5">
    <source>
        <dbReference type="PROSITE" id="PS01124"/>
    </source>
</evidence>
<feature type="modified residue" description="4-aspartylphosphate" evidence="4">
    <location>
        <position position="55"/>
    </location>
</feature>
<organism evidence="7 8">
    <name type="scientific">Paenibacillus sedimenti</name>
    <dbReference type="NCBI Taxonomy" id="2770274"/>
    <lineage>
        <taxon>Bacteria</taxon>
        <taxon>Bacillati</taxon>
        <taxon>Bacillota</taxon>
        <taxon>Bacilli</taxon>
        <taxon>Bacillales</taxon>
        <taxon>Paenibacillaceae</taxon>
        <taxon>Paenibacillus</taxon>
    </lineage>
</organism>
<evidence type="ECO:0000256" key="4">
    <source>
        <dbReference type="PROSITE-ProRule" id="PRU00169"/>
    </source>
</evidence>
<dbReference type="PANTHER" id="PTHR43280">
    <property type="entry name" value="ARAC-FAMILY TRANSCRIPTIONAL REGULATOR"/>
    <property type="match status" value="1"/>
</dbReference>
<dbReference type="SUPFAM" id="SSF52172">
    <property type="entry name" value="CheY-like"/>
    <property type="match status" value="1"/>
</dbReference>
<dbReference type="GO" id="GO:0043565">
    <property type="term" value="F:sequence-specific DNA binding"/>
    <property type="evidence" value="ECO:0007669"/>
    <property type="project" value="InterPro"/>
</dbReference>
<dbReference type="Gene3D" id="3.40.50.2300">
    <property type="match status" value="1"/>
</dbReference>
<dbReference type="PROSITE" id="PS01124">
    <property type="entry name" value="HTH_ARAC_FAMILY_2"/>
    <property type="match status" value="1"/>
</dbReference>
<comment type="caution">
    <text evidence="7">The sequence shown here is derived from an EMBL/GenBank/DDBJ whole genome shotgun (WGS) entry which is preliminary data.</text>
</comment>
<keyword evidence="8" id="KW-1185">Reference proteome</keyword>
<dbReference type="InterPro" id="IPR020449">
    <property type="entry name" value="Tscrpt_reg_AraC-type_HTH"/>
</dbReference>
<keyword evidence="2" id="KW-0238">DNA-binding</keyword>
<dbReference type="Proteomes" id="UP000650466">
    <property type="component" value="Unassembled WGS sequence"/>
</dbReference>
<dbReference type="InterPro" id="IPR018060">
    <property type="entry name" value="HTH_AraC"/>
</dbReference>
<evidence type="ECO:0000256" key="1">
    <source>
        <dbReference type="ARBA" id="ARBA00023015"/>
    </source>
</evidence>
<dbReference type="InterPro" id="IPR001789">
    <property type="entry name" value="Sig_transdc_resp-reg_receiver"/>
</dbReference>
<dbReference type="GO" id="GO:0003700">
    <property type="term" value="F:DNA-binding transcription factor activity"/>
    <property type="evidence" value="ECO:0007669"/>
    <property type="project" value="InterPro"/>
</dbReference>
<dbReference type="PANTHER" id="PTHR43280:SF34">
    <property type="entry name" value="ARAC-FAMILY TRANSCRIPTIONAL REGULATOR"/>
    <property type="match status" value="1"/>
</dbReference>
<evidence type="ECO:0000256" key="2">
    <source>
        <dbReference type="ARBA" id="ARBA00023125"/>
    </source>
</evidence>
<dbReference type="InterPro" id="IPR018062">
    <property type="entry name" value="HTH_AraC-typ_CS"/>
</dbReference>
<dbReference type="RefSeq" id="WP_188177877.1">
    <property type="nucleotide sequence ID" value="NZ_JACVVD010000015.1"/>
</dbReference>
<gene>
    <name evidence="7" type="ORF">ICC18_29040</name>
</gene>
<dbReference type="PRINTS" id="PR00032">
    <property type="entry name" value="HTHARAC"/>
</dbReference>
<keyword evidence="4" id="KW-0597">Phosphoprotein</keyword>
<proteinExistence type="predicted"/>
<evidence type="ECO:0000313" key="8">
    <source>
        <dbReference type="Proteomes" id="UP000650466"/>
    </source>
</evidence>
<dbReference type="Pfam" id="PF12833">
    <property type="entry name" value="HTH_18"/>
    <property type="match status" value="1"/>
</dbReference>
<evidence type="ECO:0000256" key="3">
    <source>
        <dbReference type="ARBA" id="ARBA00023163"/>
    </source>
</evidence>
<dbReference type="GO" id="GO:0000160">
    <property type="term" value="P:phosphorelay signal transduction system"/>
    <property type="evidence" value="ECO:0007669"/>
    <property type="project" value="InterPro"/>
</dbReference>
<keyword evidence="3" id="KW-0804">Transcription</keyword>
<feature type="domain" description="Response regulatory" evidence="6">
    <location>
        <begin position="3"/>
        <end position="120"/>
    </location>
</feature>
<name>A0A926KXK5_9BACL</name>
<dbReference type="InterPro" id="IPR011006">
    <property type="entry name" value="CheY-like_superfamily"/>
</dbReference>